<name>A0A915ZKD5_9GLOM</name>
<dbReference type="OrthoDB" id="2430719at2759"/>
<evidence type="ECO:0000313" key="3">
    <source>
        <dbReference type="Proteomes" id="UP000684084"/>
    </source>
</evidence>
<dbReference type="InterPro" id="IPR029526">
    <property type="entry name" value="PGBD"/>
</dbReference>
<dbReference type="EMBL" id="CAGKOT010000042">
    <property type="protein sequence ID" value="CAB5380272.1"/>
    <property type="molecule type" value="Genomic_DNA"/>
</dbReference>
<proteinExistence type="predicted"/>
<dbReference type="PANTHER" id="PTHR46599">
    <property type="entry name" value="PIGGYBAC TRANSPOSABLE ELEMENT-DERIVED PROTEIN 4"/>
    <property type="match status" value="1"/>
</dbReference>
<evidence type="ECO:0000259" key="1">
    <source>
        <dbReference type="Pfam" id="PF13843"/>
    </source>
</evidence>
<gene>
    <name evidence="2" type="ORF">CHRIB12_LOCUS17001</name>
</gene>
<comment type="caution">
    <text evidence="2">The sequence shown here is derived from an EMBL/GenBank/DDBJ whole genome shotgun (WGS) entry which is preliminary data.</text>
</comment>
<accession>A0A915ZKD5</accession>
<dbReference type="AlphaFoldDB" id="A0A915ZKD5"/>
<evidence type="ECO:0000313" key="2">
    <source>
        <dbReference type="EMBL" id="CAB5380272.1"/>
    </source>
</evidence>
<reference evidence="2" key="1">
    <citation type="submission" date="2020-05" db="EMBL/GenBank/DDBJ databases">
        <authorList>
            <person name="Rincon C."/>
            <person name="Sanders R I."/>
            <person name="Robbins C."/>
            <person name="Chaturvedi A."/>
        </authorList>
    </citation>
    <scope>NUCLEOTIDE SEQUENCE</scope>
    <source>
        <strain evidence="2">CHB12</strain>
    </source>
</reference>
<feature type="domain" description="PiggyBac transposable element-derived protein" evidence="1">
    <location>
        <begin position="16"/>
        <end position="205"/>
    </location>
</feature>
<dbReference type="PANTHER" id="PTHR46599:SF3">
    <property type="entry name" value="PIGGYBAC TRANSPOSABLE ELEMENT-DERIVED PROTEIN 4"/>
    <property type="match status" value="1"/>
</dbReference>
<dbReference type="Proteomes" id="UP000684084">
    <property type="component" value="Unassembled WGS sequence"/>
</dbReference>
<protein>
    <recommendedName>
        <fullName evidence="1">PiggyBac transposable element-derived protein domain-containing protein</fullName>
    </recommendedName>
</protein>
<organism evidence="2 3">
    <name type="scientific">Rhizophagus irregularis</name>
    <dbReference type="NCBI Taxonomy" id="588596"/>
    <lineage>
        <taxon>Eukaryota</taxon>
        <taxon>Fungi</taxon>
        <taxon>Fungi incertae sedis</taxon>
        <taxon>Mucoromycota</taxon>
        <taxon>Glomeromycotina</taxon>
        <taxon>Glomeromycetes</taxon>
        <taxon>Glomerales</taxon>
        <taxon>Glomeraceae</taxon>
        <taxon>Rhizophagus</taxon>
    </lineage>
</organism>
<sequence length="297" mass="34820">MYISDCTIPPEFWYSKVNLLATYIRTVSKTICIPSSNVFIDEMIARFSGRSAHTVRIKNKPTPKGYKILSFCDAGYTYTFIFTSRIQIHPEIQQVSDLSKVGNEVYYLTSQLPIEDKLFNIYMDNYFFSIKLFKYLCEKKIGACGTVRTNSANFLKVLKANKKLDWNTLSGVVVDNVLAILWMDNGSVMMLSTIHQIDNENENQIERVRCRPRETINTNINHKDFRLQIVWDLIEESLKESEKKLHIRNQVDELTNQFKFIYVDPQQYVTAKYELPIIRLFPEDHYPEWRETKSSCV</sequence>
<dbReference type="Pfam" id="PF13843">
    <property type="entry name" value="DDE_Tnp_1_7"/>
    <property type="match status" value="1"/>
</dbReference>